<feature type="compositionally biased region" description="Low complexity" evidence="6">
    <location>
        <begin position="109"/>
        <end position="132"/>
    </location>
</feature>
<feature type="region of interest" description="Disordered" evidence="6">
    <location>
        <begin position="76"/>
        <end position="144"/>
    </location>
</feature>
<evidence type="ECO:0000256" key="1">
    <source>
        <dbReference type="ARBA" id="ARBA00022553"/>
    </source>
</evidence>
<dbReference type="Proteomes" id="UP001501447">
    <property type="component" value="Unassembled WGS sequence"/>
</dbReference>
<dbReference type="InterPro" id="IPR016032">
    <property type="entry name" value="Sig_transdc_resp-reg_C-effctor"/>
</dbReference>
<keyword evidence="3 5" id="KW-0238">DNA-binding</keyword>
<feature type="compositionally biased region" description="Low complexity" evidence="6">
    <location>
        <begin position="17"/>
        <end position="51"/>
    </location>
</feature>
<sequence length="233" mass="23603">MTTSTPVSATVPPPVPGSAAAAVPSSPASSAASSAGSASAAPVSGPASASALTVPGLPGGPRVVRETAGGYLLLVPQGTSPGDLPPELLSRGLSPYELLPPGGPPPDPTGSGPSGSDPSGAGPSGSGPAVSGGPPPGPVGEGVHIDRDHHTVHLDGAELALTYLEFELLAHLAEHPHRVHSREHLVSTVWGYAHHIGDGRTVDVHVARLRRKLGPRYRRRIVTIRRVGYKYTP</sequence>
<dbReference type="SUPFAM" id="SSF46894">
    <property type="entry name" value="C-terminal effector domain of the bipartite response regulators"/>
    <property type="match status" value="1"/>
</dbReference>
<dbReference type="InterPro" id="IPR001867">
    <property type="entry name" value="OmpR/PhoB-type_DNA-bd"/>
</dbReference>
<dbReference type="RefSeq" id="WP_344569099.1">
    <property type="nucleotide sequence ID" value="NZ_BAAARJ010000019.1"/>
</dbReference>
<protein>
    <recommendedName>
        <fullName evidence="7">OmpR/PhoB-type domain-containing protein</fullName>
    </recommendedName>
</protein>
<name>A0ABN3QN75_9ACTN</name>
<evidence type="ECO:0000256" key="4">
    <source>
        <dbReference type="ARBA" id="ARBA00023163"/>
    </source>
</evidence>
<feature type="compositionally biased region" description="Low complexity" evidence="6">
    <location>
        <begin position="1"/>
        <end position="10"/>
    </location>
</feature>
<dbReference type="InterPro" id="IPR039420">
    <property type="entry name" value="WalR-like"/>
</dbReference>
<reference evidence="8 9" key="1">
    <citation type="journal article" date="2019" name="Int. J. Syst. Evol. Microbiol.">
        <title>The Global Catalogue of Microorganisms (GCM) 10K type strain sequencing project: providing services to taxonomists for standard genome sequencing and annotation.</title>
        <authorList>
            <consortium name="The Broad Institute Genomics Platform"/>
            <consortium name="The Broad Institute Genome Sequencing Center for Infectious Disease"/>
            <person name="Wu L."/>
            <person name="Ma J."/>
        </authorList>
    </citation>
    <scope>NUCLEOTIDE SEQUENCE [LARGE SCALE GENOMIC DNA]</scope>
    <source>
        <strain evidence="8 9">JCM 16373</strain>
    </source>
</reference>
<proteinExistence type="predicted"/>
<keyword evidence="1" id="KW-0597">Phosphoprotein</keyword>
<dbReference type="InterPro" id="IPR036388">
    <property type="entry name" value="WH-like_DNA-bd_sf"/>
</dbReference>
<evidence type="ECO:0000256" key="5">
    <source>
        <dbReference type="PROSITE-ProRule" id="PRU01091"/>
    </source>
</evidence>
<dbReference type="Pfam" id="PF00486">
    <property type="entry name" value="Trans_reg_C"/>
    <property type="match status" value="1"/>
</dbReference>
<evidence type="ECO:0000313" key="9">
    <source>
        <dbReference type="Proteomes" id="UP001501447"/>
    </source>
</evidence>
<dbReference type="CDD" id="cd00383">
    <property type="entry name" value="trans_reg_C"/>
    <property type="match status" value="1"/>
</dbReference>
<evidence type="ECO:0000313" key="8">
    <source>
        <dbReference type="EMBL" id="GAA2630472.1"/>
    </source>
</evidence>
<dbReference type="PROSITE" id="PS51755">
    <property type="entry name" value="OMPR_PHOB"/>
    <property type="match status" value="1"/>
</dbReference>
<evidence type="ECO:0000259" key="7">
    <source>
        <dbReference type="PROSITE" id="PS51755"/>
    </source>
</evidence>
<keyword evidence="2" id="KW-0805">Transcription regulation</keyword>
<gene>
    <name evidence="8" type="ORF">GCM10009863_52480</name>
</gene>
<dbReference type="Gene3D" id="1.10.10.10">
    <property type="entry name" value="Winged helix-like DNA-binding domain superfamily/Winged helix DNA-binding domain"/>
    <property type="match status" value="1"/>
</dbReference>
<evidence type="ECO:0000256" key="2">
    <source>
        <dbReference type="ARBA" id="ARBA00023015"/>
    </source>
</evidence>
<feature type="domain" description="OmpR/PhoB-type" evidence="7">
    <location>
        <begin position="135"/>
        <end position="233"/>
    </location>
</feature>
<keyword evidence="4" id="KW-0804">Transcription</keyword>
<feature type="DNA-binding region" description="OmpR/PhoB-type" evidence="5">
    <location>
        <begin position="135"/>
        <end position="233"/>
    </location>
</feature>
<comment type="caution">
    <text evidence="8">The sequence shown here is derived from an EMBL/GenBank/DDBJ whole genome shotgun (WGS) entry which is preliminary data.</text>
</comment>
<dbReference type="PANTHER" id="PTHR48111">
    <property type="entry name" value="REGULATOR OF RPOS"/>
    <property type="match status" value="1"/>
</dbReference>
<dbReference type="PANTHER" id="PTHR48111:SF4">
    <property type="entry name" value="DNA-BINDING DUAL TRANSCRIPTIONAL REGULATOR OMPR"/>
    <property type="match status" value="1"/>
</dbReference>
<dbReference type="EMBL" id="BAAARJ010000019">
    <property type="protein sequence ID" value="GAA2630472.1"/>
    <property type="molecule type" value="Genomic_DNA"/>
</dbReference>
<evidence type="ECO:0000256" key="6">
    <source>
        <dbReference type="SAM" id="MobiDB-lite"/>
    </source>
</evidence>
<keyword evidence="9" id="KW-1185">Reference proteome</keyword>
<accession>A0ABN3QN75</accession>
<evidence type="ECO:0000256" key="3">
    <source>
        <dbReference type="ARBA" id="ARBA00023125"/>
    </source>
</evidence>
<feature type="region of interest" description="Disordered" evidence="6">
    <location>
        <begin position="1"/>
        <end position="60"/>
    </location>
</feature>
<dbReference type="SMART" id="SM00862">
    <property type="entry name" value="Trans_reg_C"/>
    <property type="match status" value="1"/>
</dbReference>
<organism evidence="8 9">
    <name type="scientific">Streptomyces axinellae</name>
    <dbReference type="NCBI Taxonomy" id="552788"/>
    <lineage>
        <taxon>Bacteria</taxon>
        <taxon>Bacillati</taxon>
        <taxon>Actinomycetota</taxon>
        <taxon>Actinomycetes</taxon>
        <taxon>Kitasatosporales</taxon>
        <taxon>Streptomycetaceae</taxon>
        <taxon>Streptomyces</taxon>
    </lineage>
</organism>